<reference evidence="4 6" key="1">
    <citation type="journal article" date="2017" name="Nature">
        <title>The sunflower genome provides insights into oil metabolism, flowering and Asterid evolution.</title>
        <authorList>
            <person name="Badouin H."/>
            <person name="Gouzy J."/>
            <person name="Grassa C.J."/>
            <person name="Murat F."/>
            <person name="Staton S.E."/>
            <person name="Cottret L."/>
            <person name="Lelandais-Briere C."/>
            <person name="Owens G.L."/>
            <person name="Carrere S."/>
            <person name="Mayjonade B."/>
            <person name="Legrand L."/>
            <person name="Gill N."/>
            <person name="Kane N.C."/>
            <person name="Bowers J.E."/>
            <person name="Hubner S."/>
            <person name="Bellec A."/>
            <person name="Berard A."/>
            <person name="Berges H."/>
            <person name="Blanchet N."/>
            <person name="Boniface M.C."/>
            <person name="Brunel D."/>
            <person name="Catrice O."/>
            <person name="Chaidir N."/>
            <person name="Claudel C."/>
            <person name="Donnadieu C."/>
            <person name="Faraut T."/>
            <person name="Fievet G."/>
            <person name="Helmstetter N."/>
            <person name="King M."/>
            <person name="Knapp S.J."/>
            <person name="Lai Z."/>
            <person name="Le Paslier M.C."/>
            <person name="Lippi Y."/>
            <person name="Lorenzon L."/>
            <person name="Mandel J.R."/>
            <person name="Marage G."/>
            <person name="Marchand G."/>
            <person name="Marquand E."/>
            <person name="Bret-Mestries E."/>
            <person name="Morien E."/>
            <person name="Nambeesan S."/>
            <person name="Nguyen T."/>
            <person name="Pegot-Espagnet P."/>
            <person name="Pouilly N."/>
            <person name="Raftis F."/>
            <person name="Sallet E."/>
            <person name="Schiex T."/>
            <person name="Thomas J."/>
            <person name="Vandecasteele C."/>
            <person name="Vares D."/>
            <person name="Vear F."/>
            <person name="Vautrin S."/>
            <person name="Crespi M."/>
            <person name="Mangin B."/>
            <person name="Burke J.M."/>
            <person name="Salse J."/>
            <person name="Munos S."/>
            <person name="Vincourt P."/>
            <person name="Rieseberg L.H."/>
            <person name="Langlade N.B."/>
        </authorList>
    </citation>
    <scope>NUCLEOTIDE SEQUENCE [LARGE SCALE GENOMIC DNA]</scope>
    <source>
        <strain evidence="6">cv. SF193</strain>
        <tissue evidence="4">Leaves</tissue>
    </source>
</reference>
<dbReference type="Proteomes" id="UP000215914">
    <property type="component" value="Chromosome 2"/>
</dbReference>
<reference evidence="4" key="3">
    <citation type="submission" date="2020-06" db="EMBL/GenBank/DDBJ databases">
        <title>Helianthus annuus Genome sequencing and assembly Release 2.</title>
        <authorList>
            <person name="Gouzy J."/>
            <person name="Langlade N."/>
            <person name="Munos S."/>
        </authorList>
    </citation>
    <scope>NUCLEOTIDE SEQUENCE</scope>
    <source>
        <tissue evidence="4">Leaves</tissue>
    </source>
</reference>
<dbReference type="Pfam" id="PF00076">
    <property type="entry name" value="RRM_1"/>
    <property type="match status" value="1"/>
</dbReference>
<organism evidence="5 6">
    <name type="scientific">Helianthus annuus</name>
    <name type="common">Common sunflower</name>
    <dbReference type="NCBI Taxonomy" id="4232"/>
    <lineage>
        <taxon>Eukaryota</taxon>
        <taxon>Viridiplantae</taxon>
        <taxon>Streptophyta</taxon>
        <taxon>Embryophyta</taxon>
        <taxon>Tracheophyta</taxon>
        <taxon>Spermatophyta</taxon>
        <taxon>Magnoliopsida</taxon>
        <taxon>eudicotyledons</taxon>
        <taxon>Gunneridae</taxon>
        <taxon>Pentapetalae</taxon>
        <taxon>asterids</taxon>
        <taxon>campanulids</taxon>
        <taxon>Asterales</taxon>
        <taxon>Asteraceae</taxon>
        <taxon>Asteroideae</taxon>
        <taxon>Heliantheae alliance</taxon>
        <taxon>Heliantheae</taxon>
        <taxon>Helianthus</taxon>
    </lineage>
</organism>
<dbReference type="GO" id="GO:0003723">
    <property type="term" value="F:RNA binding"/>
    <property type="evidence" value="ECO:0007669"/>
    <property type="project" value="UniProtKB-UniRule"/>
</dbReference>
<dbReference type="InterPro" id="IPR035979">
    <property type="entry name" value="RBD_domain_sf"/>
</dbReference>
<dbReference type="SMART" id="SM00360">
    <property type="entry name" value="RRM"/>
    <property type="match status" value="1"/>
</dbReference>
<dbReference type="AlphaFoldDB" id="A0A251VGN5"/>
<evidence type="ECO:0000256" key="1">
    <source>
        <dbReference type="PROSITE-ProRule" id="PRU00176"/>
    </source>
</evidence>
<dbReference type="PANTHER" id="PTHR32343:SF80">
    <property type="entry name" value="NUCLEOTIDE-BINDING ALPHA-BETA PLAIT DOMAIN-CONTAINING PROTEIN-RELATED"/>
    <property type="match status" value="1"/>
</dbReference>
<name>A0A251VGN5_HELAN</name>
<feature type="domain" description="RRM" evidence="3">
    <location>
        <begin position="46"/>
        <end position="121"/>
    </location>
</feature>
<dbReference type="InterPro" id="IPR000504">
    <property type="entry name" value="RRM_dom"/>
</dbReference>
<dbReference type="PANTHER" id="PTHR32343">
    <property type="entry name" value="SERINE/ARGININE-RICH SPLICING FACTOR"/>
    <property type="match status" value="1"/>
</dbReference>
<evidence type="ECO:0000313" key="6">
    <source>
        <dbReference type="Proteomes" id="UP000215914"/>
    </source>
</evidence>
<feature type="compositionally biased region" description="Basic and acidic residues" evidence="2">
    <location>
        <begin position="251"/>
        <end position="268"/>
    </location>
</feature>
<feature type="region of interest" description="Disordered" evidence="2">
    <location>
        <begin position="247"/>
        <end position="315"/>
    </location>
</feature>
<dbReference type="InParanoid" id="A0A251VGN5"/>
<dbReference type="EMBL" id="CM007891">
    <property type="protein sequence ID" value="OTG34765.1"/>
    <property type="molecule type" value="Genomic_DNA"/>
</dbReference>
<proteinExistence type="predicted"/>
<reference evidence="5" key="2">
    <citation type="submission" date="2017-02" db="EMBL/GenBank/DDBJ databases">
        <title>Sunflower complete genome.</title>
        <authorList>
            <person name="Langlade N."/>
            <person name="Munos S."/>
        </authorList>
    </citation>
    <scope>NUCLEOTIDE SEQUENCE [LARGE SCALE GENOMIC DNA]</scope>
    <source>
        <tissue evidence="5">Leaves</tissue>
    </source>
</reference>
<protein>
    <submittedName>
        <fullName evidence="5">Putative nucleotide-binding alpha-beta plait domain-containing protein</fullName>
    </submittedName>
    <submittedName>
        <fullName evidence="4">RNA recognition motif domain, nucleotide-binding alpha-beta plait domain superfamily</fullName>
    </submittedName>
</protein>
<keyword evidence="6" id="KW-1185">Reference proteome</keyword>
<evidence type="ECO:0000313" key="5">
    <source>
        <dbReference type="EMBL" id="OTG34765.1"/>
    </source>
</evidence>
<dbReference type="Gene3D" id="3.30.70.330">
    <property type="match status" value="1"/>
</dbReference>
<dbReference type="SUPFAM" id="SSF54928">
    <property type="entry name" value="RNA-binding domain, RBD"/>
    <property type="match status" value="1"/>
</dbReference>
<dbReference type="Gramene" id="mRNA:HanXRQr2_Chr02g0073581">
    <property type="protein sequence ID" value="mRNA:HanXRQr2_Chr02g0073581"/>
    <property type="gene ID" value="HanXRQr2_Chr02g0073581"/>
</dbReference>
<dbReference type="OrthoDB" id="1648023at2759"/>
<dbReference type="OMA" id="FAMSAKT"/>
<dbReference type="InterPro" id="IPR012677">
    <property type="entry name" value="Nucleotide-bd_a/b_plait_sf"/>
</dbReference>
<evidence type="ECO:0000259" key="3">
    <source>
        <dbReference type="PROSITE" id="PS50102"/>
    </source>
</evidence>
<sequence length="315" mass="33512">MSVERKKEPSSIPVRLVSVSKFHTFSKPSLSHISCCSYFTFAMSAKTVKVSNLSLKASQRDVKEFFSFSGDLVYVEVQCNDDNSSQNAFVTFADSQGAETAVLLSGATIIDTTVTVTLAPEYHLPPEAAAALAPRGGNTYTPAKGEPESALSKAEDVVSSLFAKAKSFDQQHGITQKVSTGTSMVTEKVKEVDQKLQVSEKAKSAFAAAEQTVSNAGSAIMKNSYVNTSVTWVTSAVDKLVKTASEVGQQTKEKVGKTEHENKQKMVDDFAQVYLAESPKASGQTESPKGPGPNESPKGSGSPELKPAVVQGLVL</sequence>
<evidence type="ECO:0000256" key="2">
    <source>
        <dbReference type="SAM" id="MobiDB-lite"/>
    </source>
</evidence>
<dbReference type="PROSITE" id="PS50102">
    <property type="entry name" value="RRM"/>
    <property type="match status" value="1"/>
</dbReference>
<keyword evidence="1" id="KW-0694">RNA-binding</keyword>
<accession>A0A251VGN5</accession>
<evidence type="ECO:0000313" key="4">
    <source>
        <dbReference type="EMBL" id="KAF5819080.1"/>
    </source>
</evidence>
<gene>
    <name evidence="5" type="ORF">HannXRQ_Chr02g0049391</name>
    <name evidence="4" type="ORF">HanXRQr2_Chr02g0073581</name>
</gene>
<dbReference type="EMBL" id="MNCJ02000317">
    <property type="protein sequence ID" value="KAF5819080.1"/>
    <property type="molecule type" value="Genomic_DNA"/>
</dbReference>